<feature type="domain" description="Major facilitator superfamily (MFS) profile" evidence="6">
    <location>
        <begin position="13"/>
        <end position="424"/>
    </location>
</feature>
<evidence type="ECO:0000256" key="1">
    <source>
        <dbReference type="ARBA" id="ARBA00004141"/>
    </source>
</evidence>
<evidence type="ECO:0000256" key="3">
    <source>
        <dbReference type="ARBA" id="ARBA00022989"/>
    </source>
</evidence>
<dbReference type="PANTHER" id="PTHR11662">
    <property type="entry name" value="SOLUTE CARRIER FAMILY 17"/>
    <property type="match status" value="1"/>
</dbReference>
<evidence type="ECO:0000256" key="5">
    <source>
        <dbReference type="SAM" id="Phobius"/>
    </source>
</evidence>
<feature type="transmembrane region" description="Helical" evidence="5">
    <location>
        <begin position="368"/>
        <end position="392"/>
    </location>
</feature>
<evidence type="ECO:0000259" key="6">
    <source>
        <dbReference type="PROSITE" id="PS50850"/>
    </source>
</evidence>
<dbReference type="Pfam" id="PF07690">
    <property type="entry name" value="MFS_1"/>
    <property type="match status" value="1"/>
</dbReference>
<keyword evidence="3 5" id="KW-1133">Transmembrane helix</keyword>
<dbReference type="GO" id="GO:0016020">
    <property type="term" value="C:membrane"/>
    <property type="evidence" value="ECO:0007669"/>
    <property type="project" value="UniProtKB-SubCell"/>
</dbReference>
<evidence type="ECO:0000256" key="2">
    <source>
        <dbReference type="ARBA" id="ARBA00022692"/>
    </source>
</evidence>
<dbReference type="AlphaFoldDB" id="A0A6U6QXD2"/>
<keyword evidence="4 5" id="KW-0472">Membrane</keyword>
<comment type="subcellular location">
    <subcellularLocation>
        <location evidence="1">Membrane</location>
        <topology evidence="1">Multi-pass membrane protein</topology>
    </subcellularLocation>
</comment>
<reference evidence="7" key="1">
    <citation type="submission" date="2021-01" db="EMBL/GenBank/DDBJ databases">
        <authorList>
            <person name="Corre E."/>
            <person name="Pelletier E."/>
            <person name="Niang G."/>
            <person name="Scheremetjew M."/>
            <person name="Finn R."/>
            <person name="Kale V."/>
            <person name="Holt S."/>
            <person name="Cochrane G."/>
            <person name="Meng A."/>
            <person name="Brown T."/>
            <person name="Cohen L."/>
        </authorList>
    </citation>
    <scope>NUCLEOTIDE SEQUENCE</scope>
    <source>
        <strain evidence="7">RCC3387</strain>
    </source>
</reference>
<dbReference type="GO" id="GO:0022857">
    <property type="term" value="F:transmembrane transporter activity"/>
    <property type="evidence" value="ECO:0007669"/>
    <property type="project" value="InterPro"/>
</dbReference>
<protein>
    <recommendedName>
        <fullName evidence="6">Major facilitator superfamily (MFS) profile domain-containing protein</fullName>
    </recommendedName>
</protein>
<feature type="transmembrane region" description="Helical" evidence="5">
    <location>
        <begin position="104"/>
        <end position="130"/>
    </location>
</feature>
<gene>
    <name evidence="7" type="ORF">BRAN1462_LOCUS45075</name>
</gene>
<evidence type="ECO:0000313" key="7">
    <source>
        <dbReference type="EMBL" id="CAD9620612.1"/>
    </source>
</evidence>
<feature type="transmembrane region" description="Helical" evidence="5">
    <location>
        <begin position="77"/>
        <end position="98"/>
    </location>
</feature>
<feature type="transmembrane region" description="Helical" evidence="5">
    <location>
        <begin position="270"/>
        <end position="290"/>
    </location>
</feature>
<feature type="transmembrane region" description="Helical" evidence="5">
    <location>
        <begin position="12"/>
        <end position="31"/>
    </location>
</feature>
<dbReference type="InterPro" id="IPR050382">
    <property type="entry name" value="MFS_Na/Anion_cotransporter"/>
</dbReference>
<sequence length="427" mass="45250">MSLFQAEASGSRVMFTVAMIMCLVTADRQIFNACIDPVRRSLGVGLEQMGILVSAYLWGYVALNLPGGALADRVGGLNVLICATVVWSAALALTPMATSTSIPFAATFACRLAFGAASGVSLPASASVVGKSLPAEERSRRISIVFAVHNGGPAIGLASASLLGIIDWPVLFYAFGAFGVCLAGGSLVRSCPSASSPKSSTQRFTPLLRAEDIPDTRASFMDDGQLLVERVHFAQQLMCLIMVHSIINITYALTQYWLPVYFSNDLHMSLAGSAGMAALPFVTMACCAFMSGPAGDRLVARGWNKLAVRRFMMAISHFGPAVCLIALAHIWNPCLAVGVLMVMLGMHAFNAAGFHAHLQDVAASKAGTILGITNTIGNLCSSISTVIIGYIVEQTGNFKLVFYMCAGMYCLGFAVFLWGVRPEKLFG</sequence>
<feature type="transmembrane region" description="Helical" evidence="5">
    <location>
        <begin position="311"/>
        <end position="331"/>
    </location>
</feature>
<dbReference type="PROSITE" id="PS50850">
    <property type="entry name" value="MFS"/>
    <property type="match status" value="1"/>
</dbReference>
<dbReference type="EMBL" id="HBGW01070671">
    <property type="protein sequence ID" value="CAD9620612.1"/>
    <property type="molecule type" value="Transcribed_RNA"/>
</dbReference>
<feature type="transmembrane region" description="Helical" evidence="5">
    <location>
        <begin position="237"/>
        <end position="258"/>
    </location>
</feature>
<dbReference type="InterPro" id="IPR036259">
    <property type="entry name" value="MFS_trans_sf"/>
</dbReference>
<feature type="transmembrane region" description="Helical" evidence="5">
    <location>
        <begin position="398"/>
        <end position="420"/>
    </location>
</feature>
<dbReference type="InterPro" id="IPR020846">
    <property type="entry name" value="MFS_dom"/>
</dbReference>
<dbReference type="PANTHER" id="PTHR11662:SF446">
    <property type="entry name" value="SODIUM-DEPENDENT PHOSPHATE TRANSPORT PROTEIN 1, CHLOROPLASTIC"/>
    <property type="match status" value="1"/>
</dbReference>
<keyword evidence="2 5" id="KW-0812">Transmembrane</keyword>
<dbReference type="InterPro" id="IPR011701">
    <property type="entry name" value="MFS"/>
</dbReference>
<feature type="transmembrane region" description="Helical" evidence="5">
    <location>
        <begin position="170"/>
        <end position="188"/>
    </location>
</feature>
<feature type="transmembrane region" description="Helical" evidence="5">
    <location>
        <begin position="51"/>
        <end position="70"/>
    </location>
</feature>
<organism evidence="7">
    <name type="scientific">Zooxanthella nutricula</name>
    <dbReference type="NCBI Taxonomy" id="1333877"/>
    <lineage>
        <taxon>Eukaryota</taxon>
        <taxon>Sar</taxon>
        <taxon>Alveolata</taxon>
        <taxon>Dinophyceae</taxon>
        <taxon>Peridiniales</taxon>
        <taxon>Peridiniales incertae sedis</taxon>
        <taxon>Zooxanthella</taxon>
    </lineage>
</organism>
<dbReference type="SUPFAM" id="SSF103473">
    <property type="entry name" value="MFS general substrate transporter"/>
    <property type="match status" value="1"/>
</dbReference>
<proteinExistence type="predicted"/>
<evidence type="ECO:0000256" key="4">
    <source>
        <dbReference type="ARBA" id="ARBA00023136"/>
    </source>
</evidence>
<name>A0A6U6QXD2_9DINO</name>
<feature type="transmembrane region" description="Helical" evidence="5">
    <location>
        <begin position="142"/>
        <end position="164"/>
    </location>
</feature>
<accession>A0A6U6QXD2</accession>
<dbReference type="Gene3D" id="1.20.1250.20">
    <property type="entry name" value="MFS general substrate transporter like domains"/>
    <property type="match status" value="2"/>
</dbReference>